<feature type="region of interest" description="Disordered" evidence="1">
    <location>
        <begin position="61"/>
        <end position="93"/>
    </location>
</feature>
<keyword evidence="3" id="KW-1185">Reference proteome</keyword>
<protein>
    <submittedName>
        <fullName evidence="2">VrrA/YqfQ family protein</fullName>
    </submittedName>
</protein>
<dbReference type="RefSeq" id="WP_336498452.1">
    <property type="nucleotide sequence ID" value="NZ_JBAWSY010000013.1"/>
</dbReference>
<reference evidence="2 3" key="1">
    <citation type="submission" date="2024-01" db="EMBL/GenBank/DDBJ databases">
        <title>Seven novel Bacillus-like species.</title>
        <authorList>
            <person name="Liu G."/>
        </authorList>
    </citation>
    <scope>NUCLEOTIDE SEQUENCE [LARGE SCALE GENOMIC DNA]</scope>
    <source>
        <strain evidence="2 3">FJAT-51614</strain>
    </source>
</reference>
<organism evidence="2 3">
    <name type="scientific">Psychrobacillus mangrovi</name>
    <dbReference type="NCBI Taxonomy" id="3117745"/>
    <lineage>
        <taxon>Bacteria</taxon>
        <taxon>Bacillati</taxon>
        <taxon>Bacillota</taxon>
        <taxon>Bacilli</taxon>
        <taxon>Bacillales</taxon>
        <taxon>Bacillaceae</taxon>
        <taxon>Psychrobacillus</taxon>
    </lineage>
</organism>
<dbReference type="InterPro" id="IPR025571">
    <property type="entry name" value="YqfQ"/>
</dbReference>
<gene>
    <name evidence="2" type="primary">vrrA</name>
    <name evidence="2" type="ORF">WAX74_14765</name>
</gene>
<comment type="caution">
    <text evidence="2">The sequence shown here is derived from an EMBL/GenBank/DDBJ whole genome shotgun (WGS) entry which is preliminary data.</text>
</comment>
<dbReference type="Proteomes" id="UP001364890">
    <property type="component" value="Unassembled WGS sequence"/>
</dbReference>
<proteinExistence type="predicted"/>
<dbReference type="Pfam" id="PF14181">
    <property type="entry name" value="YqfQ"/>
    <property type="match status" value="1"/>
</dbReference>
<evidence type="ECO:0000313" key="3">
    <source>
        <dbReference type="Proteomes" id="UP001364890"/>
    </source>
</evidence>
<sequence>MRYESFYPFSQNRANNFFNFNSPPPANSPTPTQNAFGFGMPANQPGTQPNNFLQGVLGSLQQRGSGGPGGFGGRGNLGGQGGFPQGPPGNRTTSYLQTADKFLSTAQQLTPMVRQYAPMLQNVPALWRLYRGIQSAPNATATATNVSAASAPSVAGAARAATSATTNANTTGASLPRIFQPPI</sequence>
<accession>A0ABU8F7A2</accession>
<evidence type="ECO:0000313" key="2">
    <source>
        <dbReference type="EMBL" id="MEI4770882.1"/>
    </source>
</evidence>
<feature type="compositionally biased region" description="Gly residues" evidence="1">
    <location>
        <begin position="64"/>
        <end position="84"/>
    </location>
</feature>
<dbReference type="EMBL" id="JBAWSY010000013">
    <property type="protein sequence ID" value="MEI4770882.1"/>
    <property type="molecule type" value="Genomic_DNA"/>
</dbReference>
<name>A0ABU8F7A2_9BACI</name>
<evidence type="ECO:0000256" key="1">
    <source>
        <dbReference type="SAM" id="MobiDB-lite"/>
    </source>
</evidence>